<evidence type="ECO:0000313" key="4">
    <source>
        <dbReference type="EMBL" id="MED5050720.1"/>
    </source>
</evidence>
<name>A0ABD5IR05_9BACL</name>
<protein>
    <submittedName>
        <fullName evidence="4">PspA/IM30 family protein</fullName>
    </submittedName>
</protein>
<feature type="coiled-coil region" evidence="2">
    <location>
        <begin position="87"/>
        <end position="135"/>
    </location>
</feature>
<keyword evidence="5" id="KW-1185">Reference proteome</keyword>
<organism evidence="4 6">
    <name type="scientific">Anoxybacteroides rupiense</name>
    <dbReference type="NCBI Taxonomy" id="311460"/>
    <lineage>
        <taxon>Bacteria</taxon>
        <taxon>Bacillati</taxon>
        <taxon>Bacillota</taxon>
        <taxon>Bacilli</taxon>
        <taxon>Bacillales</taxon>
        <taxon>Anoxybacillaceae</taxon>
        <taxon>Anoxybacteroides</taxon>
    </lineage>
</organism>
<dbReference type="Proteomes" id="UP001213979">
    <property type="component" value="Unassembled WGS sequence"/>
</dbReference>
<dbReference type="AlphaFoldDB" id="A0ABD5IR05"/>
<dbReference type="Proteomes" id="UP001339962">
    <property type="component" value="Unassembled WGS sequence"/>
</dbReference>
<comment type="caution">
    <text evidence="4">The sequence shown here is derived from an EMBL/GenBank/DDBJ whole genome shotgun (WGS) entry which is preliminary data.</text>
</comment>
<dbReference type="Pfam" id="PF04012">
    <property type="entry name" value="PspA_IM30"/>
    <property type="match status" value="1"/>
</dbReference>
<dbReference type="EMBL" id="JAQOTG010000003">
    <property type="protein sequence ID" value="MDE8563439.1"/>
    <property type="molecule type" value="Genomic_DNA"/>
</dbReference>
<keyword evidence="2" id="KW-0175">Coiled coil</keyword>
<evidence type="ECO:0000313" key="3">
    <source>
        <dbReference type="EMBL" id="MDE8563439.1"/>
    </source>
</evidence>
<evidence type="ECO:0000313" key="5">
    <source>
        <dbReference type="Proteomes" id="UP001213979"/>
    </source>
</evidence>
<gene>
    <name evidence="4" type="ORF">P9850_02395</name>
    <name evidence="3" type="ORF">PNH38_06000</name>
</gene>
<evidence type="ECO:0000256" key="1">
    <source>
        <dbReference type="ARBA" id="ARBA00043985"/>
    </source>
</evidence>
<accession>A0ABD5IR05</accession>
<evidence type="ECO:0000313" key="6">
    <source>
        <dbReference type="Proteomes" id="UP001339962"/>
    </source>
</evidence>
<dbReference type="RefSeq" id="WP_066151067.1">
    <property type="nucleotide sequence ID" value="NZ_JACIDF010000005.1"/>
</dbReference>
<comment type="similarity">
    <text evidence="1">Belongs to the PspA/Vipp/IM30 family.</text>
</comment>
<evidence type="ECO:0000256" key="2">
    <source>
        <dbReference type="SAM" id="Coils"/>
    </source>
</evidence>
<dbReference type="PANTHER" id="PTHR31088:SF6">
    <property type="entry name" value="PHAGE SHOCK PROTEIN A"/>
    <property type="match status" value="1"/>
</dbReference>
<dbReference type="EMBL" id="JARTLI010000003">
    <property type="protein sequence ID" value="MED5050720.1"/>
    <property type="molecule type" value="Genomic_DNA"/>
</dbReference>
<dbReference type="InterPro" id="IPR007157">
    <property type="entry name" value="PspA_VIPP1"/>
</dbReference>
<sequence length="216" mass="25630">MGIFKRLKRIVTADLHDWIDKCEDPIRMTKQYLRELNEQIDNTQQALAQQFAIQQRYEMLIHRTEEIVKKRERQAKLAIEKEEEAIAKMALQEKISYEKKLETYKQQYNTLIEKTTYLNEQLKKLKEKYEELKIKHFDFIARAHAAKAITDVNTSLVSFNPEQILKGFERIEEHVRSLEAKAKASTYVYETQKTLSLPPVFHEEVEQELAKLKTAK</sequence>
<reference evidence="3 5" key="1">
    <citation type="submission" date="2023-01" db="EMBL/GenBank/DDBJ databases">
        <title>Genome-based reclassification of Anoxybacillus geothermalis as a later heterotypic synonym of Anoxybacillus rupiensis.</title>
        <authorList>
            <person name="Inan Bektas K."/>
            <person name="Canakci S."/>
            <person name="Belduz A.A."/>
            <person name="Guler H.H."/>
        </authorList>
    </citation>
    <scope>NUCLEOTIDE SEQUENCE [LARGE SCALE GENOMIC DNA]</scope>
    <source>
        <strain evidence="3 5">DSM 17127</strain>
    </source>
</reference>
<proteinExistence type="inferred from homology"/>
<feature type="coiled-coil region" evidence="2">
    <location>
        <begin position="26"/>
        <end position="53"/>
    </location>
</feature>
<dbReference type="PANTHER" id="PTHR31088">
    <property type="entry name" value="MEMBRANE-ASSOCIATED PROTEIN VIPP1, CHLOROPLASTIC"/>
    <property type="match status" value="1"/>
</dbReference>
<reference evidence="4 6" key="2">
    <citation type="submission" date="2023-03" db="EMBL/GenBank/DDBJ databases">
        <title>Bacillus Genome Sequencing.</title>
        <authorList>
            <person name="Dunlap C."/>
        </authorList>
    </citation>
    <scope>NUCLEOTIDE SEQUENCE [LARGE SCALE GENOMIC DNA]</scope>
    <source>
        <strain evidence="4 6">NRS-38</strain>
    </source>
</reference>